<gene>
    <name evidence="2" type="ordered locus">Caci_2864</name>
</gene>
<reference evidence="2 3" key="1">
    <citation type="journal article" date="2009" name="Stand. Genomic Sci.">
        <title>Complete genome sequence of Catenulispora acidiphila type strain (ID 139908).</title>
        <authorList>
            <person name="Copeland A."/>
            <person name="Lapidus A."/>
            <person name="Glavina Del Rio T."/>
            <person name="Nolan M."/>
            <person name="Lucas S."/>
            <person name="Chen F."/>
            <person name="Tice H."/>
            <person name="Cheng J.F."/>
            <person name="Bruce D."/>
            <person name="Goodwin L."/>
            <person name="Pitluck S."/>
            <person name="Mikhailova N."/>
            <person name="Pati A."/>
            <person name="Ivanova N."/>
            <person name="Mavromatis K."/>
            <person name="Chen A."/>
            <person name="Palaniappan K."/>
            <person name="Chain P."/>
            <person name="Land M."/>
            <person name="Hauser L."/>
            <person name="Chang Y.J."/>
            <person name="Jeffries C.D."/>
            <person name="Chertkov O."/>
            <person name="Brettin T."/>
            <person name="Detter J.C."/>
            <person name="Han C."/>
            <person name="Ali Z."/>
            <person name="Tindall B.J."/>
            <person name="Goker M."/>
            <person name="Bristow J."/>
            <person name="Eisen J.A."/>
            <person name="Markowitz V."/>
            <person name="Hugenholtz P."/>
            <person name="Kyrpides N.C."/>
            <person name="Klenk H.P."/>
        </authorList>
    </citation>
    <scope>NUCLEOTIDE SEQUENCE [LARGE SCALE GENOMIC DNA]</scope>
    <source>
        <strain evidence="3">DSM 44928 / JCM 14897 / NBRC 102108 / NRRL B-24433 / ID139908</strain>
    </source>
</reference>
<dbReference type="RefSeq" id="WP_012787066.1">
    <property type="nucleotide sequence ID" value="NC_013131.1"/>
</dbReference>
<sequence>MPKDQINFPETIEHVGRTGDAASGEPMSSGMDGASTWYEPIVNVRWHAAGDDKIGNVQVSLQAPIAAWTQMGDELRKAEEKAVGWEEGWMPEAYSPSLSRSELNRLIRTLRRARDQAYGRDE</sequence>
<dbReference type="AlphaFoldDB" id="C7Q198"/>
<protein>
    <submittedName>
        <fullName evidence="2">Uncharacterized protein</fullName>
    </submittedName>
</protein>
<dbReference type="KEGG" id="cai:Caci_2864"/>
<accession>C7Q198</accession>
<dbReference type="InParanoid" id="C7Q198"/>
<evidence type="ECO:0000313" key="3">
    <source>
        <dbReference type="Proteomes" id="UP000000851"/>
    </source>
</evidence>
<keyword evidence="3" id="KW-1185">Reference proteome</keyword>
<dbReference type="EMBL" id="CP001700">
    <property type="protein sequence ID" value="ACU71773.1"/>
    <property type="molecule type" value="Genomic_DNA"/>
</dbReference>
<evidence type="ECO:0000256" key="1">
    <source>
        <dbReference type="SAM" id="MobiDB-lite"/>
    </source>
</evidence>
<dbReference type="HOGENOM" id="CLU_2022547_0_0_11"/>
<proteinExistence type="predicted"/>
<feature type="region of interest" description="Disordered" evidence="1">
    <location>
        <begin position="1"/>
        <end position="32"/>
    </location>
</feature>
<name>C7Q198_CATAD</name>
<organism evidence="2 3">
    <name type="scientific">Catenulispora acidiphila (strain DSM 44928 / JCM 14897 / NBRC 102108 / NRRL B-24433 / ID139908)</name>
    <dbReference type="NCBI Taxonomy" id="479433"/>
    <lineage>
        <taxon>Bacteria</taxon>
        <taxon>Bacillati</taxon>
        <taxon>Actinomycetota</taxon>
        <taxon>Actinomycetes</taxon>
        <taxon>Catenulisporales</taxon>
        <taxon>Catenulisporaceae</taxon>
        <taxon>Catenulispora</taxon>
    </lineage>
</organism>
<dbReference type="STRING" id="479433.Caci_2864"/>
<dbReference type="OrthoDB" id="5197643at2"/>
<dbReference type="Proteomes" id="UP000000851">
    <property type="component" value="Chromosome"/>
</dbReference>
<evidence type="ECO:0000313" key="2">
    <source>
        <dbReference type="EMBL" id="ACU71773.1"/>
    </source>
</evidence>